<dbReference type="AlphaFoldDB" id="A0AA45HT82"/>
<proteinExistence type="predicted"/>
<comment type="caution">
    <text evidence="2">The sequence shown here is derived from an EMBL/GenBank/DDBJ whole genome shotgun (WGS) entry which is preliminary data.</text>
</comment>
<gene>
    <name evidence="2" type="ORF">CKU37_11325</name>
</gene>
<protein>
    <submittedName>
        <fullName evidence="2">Uncharacterized protein</fullName>
    </submittedName>
</protein>
<evidence type="ECO:0000313" key="3">
    <source>
        <dbReference type="Proteomes" id="UP000248776"/>
    </source>
</evidence>
<evidence type="ECO:0000313" key="2">
    <source>
        <dbReference type="EMBL" id="PZD55339.1"/>
    </source>
</evidence>
<feature type="transmembrane region" description="Helical" evidence="1">
    <location>
        <begin position="31"/>
        <end position="48"/>
    </location>
</feature>
<organism evidence="2 3">
    <name type="scientific">Streptococcus salivarius</name>
    <dbReference type="NCBI Taxonomy" id="1304"/>
    <lineage>
        <taxon>Bacteria</taxon>
        <taxon>Bacillati</taxon>
        <taxon>Bacillota</taxon>
        <taxon>Bacilli</taxon>
        <taxon>Lactobacillales</taxon>
        <taxon>Streptococcaceae</taxon>
        <taxon>Streptococcus</taxon>
    </lineage>
</organism>
<dbReference type="EMBL" id="NSIW01000023">
    <property type="protein sequence ID" value="PZD55339.1"/>
    <property type="molecule type" value="Genomic_DNA"/>
</dbReference>
<keyword evidence="1" id="KW-0472">Membrane</keyword>
<evidence type="ECO:0000256" key="1">
    <source>
        <dbReference type="SAM" id="Phobius"/>
    </source>
</evidence>
<accession>A0AA45HT82</accession>
<keyword evidence="1" id="KW-0812">Transmembrane</keyword>
<reference evidence="2 3" key="1">
    <citation type="submission" date="2017-08" db="EMBL/GenBank/DDBJ databases">
        <title>Streptococcus salivarius strain HS0302 Genome.</title>
        <authorList>
            <person name="Smith J."/>
            <person name="Deng P."/>
            <person name="Geng M."/>
        </authorList>
    </citation>
    <scope>NUCLEOTIDE SEQUENCE [LARGE SCALE GENOMIC DNA]</scope>
    <source>
        <strain evidence="2 3">HS0302</strain>
    </source>
</reference>
<keyword evidence="1" id="KW-1133">Transmembrane helix</keyword>
<dbReference type="Proteomes" id="UP000248776">
    <property type="component" value="Unassembled WGS sequence"/>
</dbReference>
<name>A0AA45HT82_STRSL</name>
<sequence length="62" mass="7729">MIAFHYSFYGLFVNTKKLYNLYSNLKHYRNYRVFILSFFRIFFKSLYIKYITTMNSIISFQL</sequence>